<evidence type="ECO:0000313" key="5">
    <source>
        <dbReference type="EMBL" id="KAJ4809029.1"/>
    </source>
</evidence>
<dbReference type="GO" id="GO:0005829">
    <property type="term" value="C:cytosol"/>
    <property type="evidence" value="ECO:0007669"/>
    <property type="project" value="UniProtKB-SubCell"/>
</dbReference>
<dbReference type="InterPro" id="IPR008207">
    <property type="entry name" value="Sig_transdc_His_kin_Hpt_dom"/>
</dbReference>
<comment type="caution">
    <text evidence="5">The sequence shown here is derived from an EMBL/GenBank/DDBJ whole genome shotgun (WGS) entry which is preliminary data.</text>
</comment>
<gene>
    <name evidence="5" type="ORF">LUZ62_021595</name>
</gene>
<dbReference type="GO" id="GO:0009736">
    <property type="term" value="P:cytokinin-activated signaling pathway"/>
    <property type="evidence" value="ECO:0007669"/>
    <property type="project" value="UniProtKB-KW"/>
</dbReference>
<name>A0AAV8GTW0_9POAL</name>
<dbReference type="AlphaFoldDB" id="A0AAV8GTW0"/>
<comment type="domain">
    <text evidence="3">Histidine-containing phosphotransfer domain (HPt) contains an active histidine that mediates the phosphotransfer.</text>
</comment>
<organism evidence="5 6">
    <name type="scientific">Rhynchospora pubera</name>
    <dbReference type="NCBI Taxonomy" id="906938"/>
    <lineage>
        <taxon>Eukaryota</taxon>
        <taxon>Viridiplantae</taxon>
        <taxon>Streptophyta</taxon>
        <taxon>Embryophyta</taxon>
        <taxon>Tracheophyta</taxon>
        <taxon>Spermatophyta</taxon>
        <taxon>Magnoliopsida</taxon>
        <taxon>Liliopsida</taxon>
        <taxon>Poales</taxon>
        <taxon>Cyperaceae</taxon>
        <taxon>Cyperoideae</taxon>
        <taxon>Rhynchosporeae</taxon>
        <taxon>Rhynchospora</taxon>
    </lineage>
</organism>
<dbReference type="GO" id="GO:0000160">
    <property type="term" value="P:phosphorelay signal transduction system"/>
    <property type="evidence" value="ECO:0007669"/>
    <property type="project" value="UniProtKB-UniRule"/>
</dbReference>
<dbReference type="SUPFAM" id="SSF47226">
    <property type="entry name" value="Histidine-containing phosphotransfer domain, HPT domain"/>
    <property type="match status" value="1"/>
</dbReference>
<evidence type="ECO:0000256" key="1">
    <source>
        <dbReference type="ARBA" id="ARBA00022864"/>
    </source>
</evidence>
<dbReference type="InterPro" id="IPR045871">
    <property type="entry name" value="AHP1-5/YPD1"/>
</dbReference>
<evidence type="ECO:0000259" key="4">
    <source>
        <dbReference type="Pfam" id="PF01627"/>
    </source>
</evidence>
<comment type="function">
    <text evidence="3">Functions as a two-component phosphorelay mediators between cytokinin sensor histidine kinases and response regulators (B-type ARRs). Plays an important role in propagating cytokinin signal transduction.</text>
</comment>
<dbReference type="GO" id="GO:0009927">
    <property type="term" value="F:histidine phosphotransfer kinase activity"/>
    <property type="evidence" value="ECO:0007669"/>
    <property type="project" value="UniProtKB-UniRule"/>
</dbReference>
<keyword evidence="6" id="KW-1185">Reference proteome</keyword>
<dbReference type="EMBL" id="JAMFTS010000001">
    <property type="protein sequence ID" value="KAJ4809029.1"/>
    <property type="molecule type" value="Genomic_DNA"/>
</dbReference>
<evidence type="ECO:0000256" key="3">
    <source>
        <dbReference type="RuleBase" id="RU369004"/>
    </source>
</evidence>
<dbReference type="PANTHER" id="PTHR28242:SF52">
    <property type="entry name" value="PHOSPHORELAY INTERMEDIATE PROTEIN YPD1"/>
    <property type="match status" value="1"/>
</dbReference>
<dbReference type="InterPro" id="IPR036641">
    <property type="entry name" value="HPT_dom_sf"/>
</dbReference>
<reference evidence="5" key="1">
    <citation type="submission" date="2022-08" db="EMBL/GenBank/DDBJ databases">
        <authorList>
            <person name="Marques A."/>
        </authorList>
    </citation>
    <scope>NUCLEOTIDE SEQUENCE</scope>
    <source>
        <strain evidence="5">RhyPub2mFocal</strain>
        <tissue evidence="5">Leaves</tissue>
    </source>
</reference>
<dbReference type="Pfam" id="PF01627">
    <property type="entry name" value="Hpt"/>
    <property type="match status" value="1"/>
</dbReference>
<evidence type="ECO:0000256" key="2">
    <source>
        <dbReference type="ARBA" id="ARBA00023012"/>
    </source>
</evidence>
<proteinExistence type="predicted"/>
<dbReference type="Proteomes" id="UP001140206">
    <property type="component" value="Chromosome 1"/>
</dbReference>
<keyword evidence="2 3" id="KW-0902">Two-component regulatory system</keyword>
<keyword evidence="1 3" id="KW-0932">Cytokinin signaling pathway</keyword>
<feature type="domain" description="HPt" evidence="4">
    <location>
        <begin position="42"/>
        <end position="100"/>
    </location>
</feature>
<evidence type="ECO:0000313" key="6">
    <source>
        <dbReference type="Proteomes" id="UP001140206"/>
    </source>
</evidence>
<dbReference type="Gene3D" id="1.20.120.160">
    <property type="entry name" value="HPT domain"/>
    <property type="match status" value="1"/>
</dbReference>
<dbReference type="GO" id="GO:0005634">
    <property type="term" value="C:nucleus"/>
    <property type="evidence" value="ECO:0007669"/>
    <property type="project" value="UniProtKB-SubCell"/>
</dbReference>
<protein>
    <recommendedName>
        <fullName evidence="3">Histidine-containing phosphotransfer protein</fullName>
    </recommendedName>
</protein>
<accession>A0AAV8GTW0</accession>
<comment type="subcellular location">
    <subcellularLocation>
        <location evidence="3">Cytoplasm</location>
        <location evidence="3">Cytosol</location>
    </subcellularLocation>
    <subcellularLocation>
        <location evidence="3">Nucleus</location>
    </subcellularLocation>
</comment>
<sequence length="155" mass="18064">MEQMLKKYNGMKAALFHEGFLDETFKILEGMRDDKNPEFPFEMLSIFLMNATTMLHDLRRAVTSRTEDVSRADALVHDIKGICLSIGAMRIKNVAETFRLLQTYRPDLLYFLWPWEYRCIATAHQLMDEYSLFKQRIDSLMKLSEEIVSAGGKLT</sequence>
<dbReference type="PANTHER" id="PTHR28242">
    <property type="entry name" value="PHOSPHORELAY INTERMEDIATE PROTEIN YPD1"/>
    <property type="match status" value="1"/>
</dbReference>
<dbReference type="GO" id="GO:0043424">
    <property type="term" value="F:protein histidine kinase binding"/>
    <property type="evidence" value="ECO:0007669"/>
    <property type="project" value="UniProtKB-UniRule"/>
</dbReference>